<evidence type="ECO:0000313" key="4">
    <source>
        <dbReference type="Proteomes" id="UP000008712"/>
    </source>
</evidence>
<feature type="region of interest" description="Disordered" evidence="1">
    <location>
        <begin position="26"/>
        <end position="84"/>
    </location>
</feature>
<protein>
    <submittedName>
        <fullName evidence="3">Putative lipoprotein</fullName>
    </submittedName>
</protein>
<dbReference type="EMBL" id="CP002108">
    <property type="protein sequence ID" value="ADR24069.1"/>
    <property type="molecule type" value="Genomic_DNA"/>
</dbReference>
<evidence type="ECO:0000256" key="2">
    <source>
        <dbReference type="SAM" id="SignalP"/>
    </source>
</evidence>
<evidence type="ECO:0000256" key="1">
    <source>
        <dbReference type="SAM" id="MobiDB-lite"/>
    </source>
</evidence>
<dbReference type="Proteomes" id="UP000008712">
    <property type="component" value="Chromosome"/>
</dbReference>
<feature type="compositionally biased region" description="Basic and acidic residues" evidence="1">
    <location>
        <begin position="33"/>
        <end position="70"/>
    </location>
</feature>
<organism evidence="3 4">
    <name type="scientific">Mycoplasma leachii (strain DSM 21131 / NCTC 10133 / N29 / PG50)</name>
    <dbReference type="NCBI Taxonomy" id="880447"/>
    <lineage>
        <taxon>Bacteria</taxon>
        <taxon>Bacillati</taxon>
        <taxon>Mycoplasmatota</taxon>
        <taxon>Mollicutes</taxon>
        <taxon>Mycoplasmataceae</taxon>
        <taxon>Mycoplasma</taxon>
    </lineage>
</organism>
<reference evidence="3 4" key="2">
    <citation type="journal article" date="2012" name="J. Bacteriol.">
        <title>Complete Genome Sequences of Mycoplasma leachii Strain PG50T and the Pathogenic Mycoplasma mycoides subsp. mycoides Small Colony Biotype Strain Gladysdale.</title>
        <authorList>
            <person name="Wise K.S."/>
            <person name="Calcutt M.J."/>
            <person name="Foecking M.F."/>
            <person name="Madupu R."/>
            <person name="Deboy R.T."/>
            <person name="Roske K."/>
            <person name="Hvinden M.L."/>
            <person name="Martin T.R."/>
            <person name="Durkin A.S."/>
            <person name="Glass J.I."/>
            <person name="Methe B.A."/>
        </authorList>
    </citation>
    <scope>NUCLEOTIDE SEQUENCE [LARGE SCALE GENOMIC DNA]</scope>
    <source>
        <strain evidence="4">DSM 21131 / NCTC 10133 / N29 / PG50</strain>
    </source>
</reference>
<dbReference type="RefSeq" id="WP_013448150.1">
    <property type="nucleotide sequence ID" value="NC_014751.1"/>
</dbReference>
<feature type="signal peptide" evidence="2">
    <location>
        <begin position="1"/>
        <end position="23"/>
    </location>
</feature>
<dbReference type="PROSITE" id="PS51257">
    <property type="entry name" value="PROKAR_LIPOPROTEIN"/>
    <property type="match status" value="1"/>
</dbReference>
<accession>E4PSW9</accession>
<sequence length="212" mass="23761">MKKLLTILGSVGLVATTSAAVIACGDKTPQKAPDTKPNEQPRKEEDKEKSKKDEDEKSIEDKKKEEEAFSKVEGQNIGNFSPDSKGSIPQINIKKKLAELLNTHESKLINLDVDYTKNTGKVTLPEFNNKTLSFSFTSILDLGEFNFKNKVVSVGEIKKKISDLLKIESQYIYELEVDSIKNSGTFKSSKPFTFNGKFEFKFTIKEDVKPAK</sequence>
<name>E4PSW9_MYCLG</name>
<dbReference type="OrthoDB" id="389077at2"/>
<keyword evidence="2" id="KW-0732">Signal</keyword>
<dbReference type="KEGG" id="mlc:MSB_A0925"/>
<proteinExistence type="predicted"/>
<keyword evidence="3" id="KW-0449">Lipoprotein</keyword>
<dbReference type="HOGENOM" id="CLU_112873_0_0_14"/>
<evidence type="ECO:0000313" key="3">
    <source>
        <dbReference type="EMBL" id="ADR24069.1"/>
    </source>
</evidence>
<reference evidence="4" key="1">
    <citation type="submission" date="2010-07" db="EMBL/GenBank/DDBJ databases">
        <title>Genome sequence of Mycoplasma leachii PG50 MU clone A8.</title>
        <authorList>
            <person name="Wise K."/>
            <person name="Calcutt M.J."/>
            <person name="Foecking M.F."/>
            <person name="Madupu R."/>
            <person name="DeBoy R.T."/>
            <person name="Roske K."/>
            <person name="Martin T.R."/>
            <person name="Hvinden M.L."/>
            <person name="Durkin A.S."/>
            <person name="Glass J."/>
            <person name="Methe B.A."/>
        </authorList>
    </citation>
    <scope>NUCLEOTIDE SEQUENCE [LARGE SCALE GENOMIC DNA]</scope>
    <source>
        <strain evidence="4">DSM 21131 / NCTC 10133 / N29 / PG50</strain>
    </source>
</reference>
<gene>
    <name evidence="3" type="ordered locus">MSB_A0925</name>
</gene>
<dbReference type="NCBIfam" id="NF038029">
    <property type="entry name" value="LP_plasma"/>
    <property type="match status" value="1"/>
</dbReference>
<feature type="chain" id="PRO_5003187347" evidence="2">
    <location>
        <begin position="24"/>
        <end position="212"/>
    </location>
</feature>
<keyword evidence="4" id="KW-1185">Reference proteome</keyword>
<dbReference type="AlphaFoldDB" id="E4PSW9"/>
<dbReference type="InterPro" id="IPR054816">
    <property type="entry name" value="Lipoprotein_mollicutes-type_CS"/>
</dbReference>